<dbReference type="AlphaFoldDB" id="A0A4R5PMJ3"/>
<gene>
    <name evidence="1" type="ORF">E2A64_03640</name>
</gene>
<dbReference type="OrthoDB" id="9806367at2"/>
<accession>A0A4R5PMJ3</accession>
<dbReference type="Pfam" id="PF11164">
    <property type="entry name" value="DUF2948"/>
    <property type="match status" value="1"/>
</dbReference>
<dbReference type="InterPro" id="IPR021335">
    <property type="entry name" value="DUF2948"/>
</dbReference>
<dbReference type="RefSeq" id="WP_133283058.1">
    <property type="nucleotide sequence ID" value="NZ_SMSI01000001.1"/>
</dbReference>
<dbReference type="Proteomes" id="UP000295131">
    <property type="component" value="Unassembled WGS sequence"/>
</dbReference>
<reference evidence="1 2" key="1">
    <citation type="journal article" date="2013" name="Int. J. Syst. Evol. Microbiol.">
        <title>Hoeflea suaedae sp. nov., an endophytic bacterium isolated from the root of the halophyte Suaeda maritima.</title>
        <authorList>
            <person name="Chung E.J."/>
            <person name="Park J.A."/>
            <person name="Pramanik P."/>
            <person name="Bibi F."/>
            <person name="Jeon C.O."/>
            <person name="Chung Y.R."/>
        </authorList>
    </citation>
    <scope>NUCLEOTIDE SEQUENCE [LARGE SCALE GENOMIC DNA]</scope>
    <source>
        <strain evidence="1 2">YC6898</strain>
    </source>
</reference>
<keyword evidence="2" id="KW-1185">Reference proteome</keyword>
<protein>
    <submittedName>
        <fullName evidence="1">DUF2948 family protein</fullName>
    </submittedName>
</protein>
<sequence length="148" mass="16719">MDRLKLMALDEEDLSVISAYLQDAVFKVGDISWKGQAGVLTLELNRFVWEAGDRKRDRNKDWERRRAVLAVKRATAVKSRGFDRSRTDEVLSLLAIRFQAETEEPAGTLELVLSGEASILLDVECIEVQLTDVSGSWGTEFKPRHPLT</sequence>
<evidence type="ECO:0000313" key="2">
    <source>
        <dbReference type="Proteomes" id="UP000295131"/>
    </source>
</evidence>
<proteinExistence type="predicted"/>
<name>A0A4R5PMJ3_9HYPH</name>
<dbReference type="EMBL" id="SMSI01000001">
    <property type="protein sequence ID" value="TDH38224.1"/>
    <property type="molecule type" value="Genomic_DNA"/>
</dbReference>
<organism evidence="1 2">
    <name type="scientific">Pseudohoeflea suaedae</name>
    <dbReference type="NCBI Taxonomy" id="877384"/>
    <lineage>
        <taxon>Bacteria</taxon>
        <taxon>Pseudomonadati</taxon>
        <taxon>Pseudomonadota</taxon>
        <taxon>Alphaproteobacteria</taxon>
        <taxon>Hyphomicrobiales</taxon>
        <taxon>Rhizobiaceae</taxon>
        <taxon>Pseudohoeflea</taxon>
    </lineage>
</organism>
<evidence type="ECO:0000313" key="1">
    <source>
        <dbReference type="EMBL" id="TDH38224.1"/>
    </source>
</evidence>
<comment type="caution">
    <text evidence="1">The sequence shown here is derived from an EMBL/GenBank/DDBJ whole genome shotgun (WGS) entry which is preliminary data.</text>
</comment>